<evidence type="ECO:0000256" key="2">
    <source>
        <dbReference type="ARBA" id="ARBA00022679"/>
    </source>
</evidence>
<dbReference type="AlphaFoldDB" id="A0A1I1DH56"/>
<dbReference type="RefSeq" id="WP_091507756.1">
    <property type="nucleotide sequence ID" value="NZ_FOLE01000001.1"/>
</dbReference>
<dbReference type="InterPro" id="IPR041698">
    <property type="entry name" value="Methyltransf_25"/>
</dbReference>
<dbReference type="GO" id="GO:0032259">
    <property type="term" value="P:methylation"/>
    <property type="evidence" value="ECO:0007669"/>
    <property type="project" value="UniProtKB-KW"/>
</dbReference>
<organism evidence="4 5">
    <name type="scientific">Flexibacter flexilis DSM 6793</name>
    <dbReference type="NCBI Taxonomy" id="927664"/>
    <lineage>
        <taxon>Bacteria</taxon>
        <taxon>Pseudomonadati</taxon>
        <taxon>Bacteroidota</taxon>
        <taxon>Cytophagia</taxon>
        <taxon>Cytophagales</taxon>
        <taxon>Flexibacteraceae</taxon>
        <taxon>Flexibacter</taxon>
    </lineage>
</organism>
<evidence type="ECO:0000313" key="5">
    <source>
        <dbReference type="Proteomes" id="UP000199514"/>
    </source>
</evidence>
<keyword evidence="2 4" id="KW-0808">Transferase</keyword>
<name>A0A1I1DH56_9BACT</name>
<dbReference type="OrthoDB" id="9811589at2"/>
<accession>A0A1I1DH56</accession>
<keyword evidence="1 4" id="KW-0489">Methyltransferase</keyword>
<sequence length="275" mass="31314">MAENQDFLGEVAANYLHVNRQSWNGRVEAHLQSEFYDVAGFLAHKNSLKSIEQDLLGEVKGKEILHLQCHFGQDTLSLAHLGAVVTGVDLSDKAITAAQELAHQTQLQAEFICADIYELPQHLHQKFDVVFTSYGTIGWLPDLDKWAKVIAHFLKPNGRLVFVEFHAVVWMFDDSFQKVAYNYFNDGAIVETESGTYADRNATITQKYVMWNHPVSDVLNSLIRNGLDINSFDEYDYSPYDCFRETEEFETGKFRIKHLGNKIPMVYAIAATRKA</sequence>
<reference evidence="4 5" key="1">
    <citation type="submission" date="2016-10" db="EMBL/GenBank/DDBJ databases">
        <authorList>
            <person name="de Groot N.N."/>
        </authorList>
    </citation>
    <scope>NUCLEOTIDE SEQUENCE [LARGE SCALE GENOMIC DNA]</scope>
    <source>
        <strain evidence="4 5">DSM 6793</strain>
    </source>
</reference>
<evidence type="ECO:0000256" key="1">
    <source>
        <dbReference type="ARBA" id="ARBA00022603"/>
    </source>
</evidence>
<dbReference type="GO" id="GO:0008168">
    <property type="term" value="F:methyltransferase activity"/>
    <property type="evidence" value="ECO:0007669"/>
    <property type="project" value="UniProtKB-KW"/>
</dbReference>
<dbReference type="Gene3D" id="3.40.50.150">
    <property type="entry name" value="Vaccinia Virus protein VP39"/>
    <property type="match status" value="1"/>
</dbReference>
<dbReference type="SUPFAM" id="SSF53335">
    <property type="entry name" value="S-adenosyl-L-methionine-dependent methyltransferases"/>
    <property type="match status" value="1"/>
</dbReference>
<feature type="domain" description="Methyltransferase" evidence="3">
    <location>
        <begin position="64"/>
        <end position="158"/>
    </location>
</feature>
<keyword evidence="5" id="KW-1185">Reference proteome</keyword>
<dbReference type="PANTHER" id="PTHR43861">
    <property type="entry name" value="TRANS-ACONITATE 2-METHYLTRANSFERASE-RELATED"/>
    <property type="match status" value="1"/>
</dbReference>
<dbReference type="PANTHER" id="PTHR43861:SF1">
    <property type="entry name" value="TRANS-ACONITATE 2-METHYLTRANSFERASE"/>
    <property type="match status" value="1"/>
</dbReference>
<proteinExistence type="predicted"/>
<dbReference type="Pfam" id="PF13649">
    <property type="entry name" value="Methyltransf_25"/>
    <property type="match status" value="1"/>
</dbReference>
<dbReference type="CDD" id="cd02440">
    <property type="entry name" value="AdoMet_MTases"/>
    <property type="match status" value="1"/>
</dbReference>
<evidence type="ECO:0000313" key="4">
    <source>
        <dbReference type="EMBL" id="SFB74164.1"/>
    </source>
</evidence>
<evidence type="ECO:0000259" key="3">
    <source>
        <dbReference type="Pfam" id="PF13649"/>
    </source>
</evidence>
<dbReference type="InterPro" id="IPR029063">
    <property type="entry name" value="SAM-dependent_MTases_sf"/>
</dbReference>
<dbReference type="STRING" id="927664.SAMN05421780_101212"/>
<gene>
    <name evidence="4" type="ORF">SAMN05421780_101212</name>
</gene>
<dbReference type="EMBL" id="FOLE01000001">
    <property type="protein sequence ID" value="SFB74164.1"/>
    <property type="molecule type" value="Genomic_DNA"/>
</dbReference>
<protein>
    <submittedName>
        <fullName evidence="4">Methyltransferase domain-containing protein</fullName>
    </submittedName>
</protein>
<dbReference type="Proteomes" id="UP000199514">
    <property type="component" value="Unassembled WGS sequence"/>
</dbReference>